<evidence type="ECO:0000313" key="2">
    <source>
        <dbReference type="EMBL" id="OXA94910.1"/>
    </source>
</evidence>
<name>A0A226HN23_9FLAO</name>
<organism evidence="2 3">
    <name type="scientific">Flavobacterium hercynium</name>
    <dbReference type="NCBI Taxonomy" id="387094"/>
    <lineage>
        <taxon>Bacteria</taxon>
        <taxon>Pseudomonadati</taxon>
        <taxon>Bacteroidota</taxon>
        <taxon>Flavobacteriia</taxon>
        <taxon>Flavobacteriales</taxon>
        <taxon>Flavobacteriaceae</taxon>
        <taxon>Flavobacterium</taxon>
    </lineage>
</organism>
<sequence>MQNNYSKQQALQVILFFIFSIVIQAQVKNNVEKTGATQAASIFKVEDDDIEMANAILKAKQTFNEFETAIRSENSNLKGFSLKKGYQSYKGVELLWIANIMVYEKKNKYVGIVKNVPEYTKDVKYDDITEISNDEVSDWLYLDNGVVKGGYTLRLLRNRMTAAERKQFDAESHLIFD</sequence>
<reference evidence="2 3" key="1">
    <citation type="submission" date="2016-11" db="EMBL/GenBank/DDBJ databases">
        <title>Whole genomes of Flavobacteriaceae.</title>
        <authorList>
            <person name="Stine C."/>
            <person name="Li C."/>
            <person name="Tadesse D."/>
        </authorList>
    </citation>
    <scope>NUCLEOTIDE SEQUENCE [LARGE SCALE GENOMIC DNA]</scope>
    <source>
        <strain evidence="2 3">DSM 18292</strain>
    </source>
</reference>
<feature type="domain" description="DUF2314" evidence="1">
    <location>
        <begin position="49"/>
        <end position="174"/>
    </location>
</feature>
<dbReference type="Proteomes" id="UP000198345">
    <property type="component" value="Unassembled WGS sequence"/>
</dbReference>
<dbReference type="EMBL" id="MUGW01000008">
    <property type="protein sequence ID" value="OXA94910.1"/>
    <property type="molecule type" value="Genomic_DNA"/>
</dbReference>
<dbReference type="OrthoDB" id="884440at2"/>
<dbReference type="Pfam" id="PF10077">
    <property type="entry name" value="DUF2314"/>
    <property type="match status" value="1"/>
</dbReference>
<comment type="caution">
    <text evidence="2">The sequence shown here is derived from an EMBL/GenBank/DDBJ whole genome shotgun (WGS) entry which is preliminary data.</text>
</comment>
<evidence type="ECO:0000313" key="3">
    <source>
        <dbReference type="Proteomes" id="UP000198345"/>
    </source>
</evidence>
<accession>A0A226HN23</accession>
<protein>
    <recommendedName>
        <fullName evidence="1">DUF2314 domain-containing protein</fullName>
    </recommendedName>
</protein>
<evidence type="ECO:0000259" key="1">
    <source>
        <dbReference type="Pfam" id="PF10077"/>
    </source>
</evidence>
<dbReference type="RefSeq" id="WP_089048573.1">
    <property type="nucleotide sequence ID" value="NZ_FXTV01000002.1"/>
</dbReference>
<proteinExistence type="predicted"/>
<dbReference type="InterPro" id="IPR018756">
    <property type="entry name" value="DUF2314"/>
</dbReference>
<keyword evidence="3" id="KW-1185">Reference proteome</keyword>
<dbReference type="AlphaFoldDB" id="A0A226HN23"/>
<gene>
    <name evidence="2" type="ORF">B0A66_04090</name>
</gene>